<dbReference type="AlphaFoldDB" id="A0A1M5AZL2"/>
<dbReference type="Pfam" id="PF00293">
    <property type="entry name" value="NUDIX"/>
    <property type="match status" value="1"/>
</dbReference>
<organism evidence="5 6">
    <name type="scientific">Ruegeria intermedia</name>
    <dbReference type="NCBI Taxonomy" id="996115"/>
    <lineage>
        <taxon>Bacteria</taxon>
        <taxon>Pseudomonadati</taxon>
        <taxon>Pseudomonadota</taxon>
        <taxon>Alphaproteobacteria</taxon>
        <taxon>Rhodobacterales</taxon>
        <taxon>Roseobacteraceae</taxon>
        <taxon>Ruegeria</taxon>
    </lineage>
</organism>
<feature type="domain" description="Nudix hydrolase" evidence="4">
    <location>
        <begin position="2"/>
        <end position="136"/>
    </location>
</feature>
<accession>A0A1M5AZL2</accession>
<dbReference type="PANTHER" id="PTHR43736:SF1">
    <property type="entry name" value="DIHYDRONEOPTERIN TRIPHOSPHATE DIPHOSPHATASE"/>
    <property type="match status" value="1"/>
</dbReference>
<protein>
    <submittedName>
        <fullName evidence="5">ADP-ribose pyrophosphatase YjhB, NUDIX family</fullName>
    </submittedName>
</protein>
<dbReference type="PROSITE" id="PS51462">
    <property type="entry name" value="NUDIX"/>
    <property type="match status" value="1"/>
</dbReference>
<dbReference type="Proteomes" id="UP000325134">
    <property type="component" value="Unassembled WGS sequence"/>
</dbReference>
<evidence type="ECO:0000256" key="3">
    <source>
        <dbReference type="RuleBase" id="RU003476"/>
    </source>
</evidence>
<dbReference type="InterPro" id="IPR020084">
    <property type="entry name" value="NUDIX_hydrolase_CS"/>
</dbReference>
<dbReference type="CDD" id="cd04673">
    <property type="entry name" value="NUDIX_ADPRase"/>
    <property type="match status" value="1"/>
</dbReference>
<dbReference type="InterPro" id="IPR020476">
    <property type="entry name" value="Nudix_hydrolase"/>
</dbReference>
<sequence length="143" mass="15521">MSRFPRIGALAVVVQDGQVLLVQRSKNPDAGLWGFPGGHVEWGETVLQAAARELLEETGVTASPQHYLGNLDLLHRDETGEIRLHYLLVGVACRFESGTPRAGDDALDAAWFPTERILNGALPMSARVPELLAQALARAENRA</sequence>
<dbReference type="EMBL" id="FQVK01000030">
    <property type="protein sequence ID" value="SHF35596.1"/>
    <property type="molecule type" value="Genomic_DNA"/>
</dbReference>
<evidence type="ECO:0000313" key="5">
    <source>
        <dbReference type="EMBL" id="SHF35596.1"/>
    </source>
</evidence>
<dbReference type="InterPro" id="IPR015797">
    <property type="entry name" value="NUDIX_hydrolase-like_dom_sf"/>
</dbReference>
<evidence type="ECO:0000256" key="2">
    <source>
        <dbReference type="ARBA" id="ARBA00022801"/>
    </source>
</evidence>
<evidence type="ECO:0000259" key="4">
    <source>
        <dbReference type="PROSITE" id="PS51462"/>
    </source>
</evidence>
<keyword evidence="6" id="KW-1185">Reference proteome</keyword>
<dbReference type="OrthoDB" id="9761969at2"/>
<evidence type="ECO:0000256" key="1">
    <source>
        <dbReference type="ARBA" id="ARBA00001946"/>
    </source>
</evidence>
<dbReference type="PRINTS" id="PR00502">
    <property type="entry name" value="NUDIXFAMILY"/>
</dbReference>
<keyword evidence="2 3" id="KW-0378">Hydrolase</keyword>
<name>A0A1M5AZL2_9RHOB</name>
<dbReference type="PANTHER" id="PTHR43736">
    <property type="entry name" value="ADP-RIBOSE PYROPHOSPHATASE"/>
    <property type="match status" value="1"/>
</dbReference>
<reference evidence="5 6" key="1">
    <citation type="submission" date="2016-11" db="EMBL/GenBank/DDBJ databases">
        <authorList>
            <person name="Varghese N."/>
            <person name="Submissions S."/>
        </authorList>
    </citation>
    <scope>NUCLEOTIDE SEQUENCE [LARGE SCALE GENOMIC DNA]</scope>
    <source>
        <strain evidence="5 6">DSM 29341</strain>
    </source>
</reference>
<dbReference type="GO" id="GO:0016787">
    <property type="term" value="F:hydrolase activity"/>
    <property type="evidence" value="ECO:0007669"/>
    <property type="project" value="UniProtKB-KW"/>
</dbReference>
<dbReference type="PROSITE" id="PS00893">
    <property type="entry name" value="NUDIX_BOX"/>
    <property type="match status" value="1"/>
</dbReference>
<proteinExistence type="inferred from homology"/>
<evidence type="ECO:0000313" key="6">
    <source>
        <dbReference type="Proteomes" id="UP000325134"/>
    </source>
</evidence>
<comment type="cofactor">
    <cofactor evidence="1">
        <name>Mg(2+)</name>
        <dbReference type="ChEBI" id="CHEBI:18420"/>
    </cofactor>
</comment>
<dbReference type="Gene3D" id="3.90.79.10">
    <property type="entry name" value="Nucleoside Triphosphate Pyrophosphohydrolase"/>
    <property type="match status" value="1"/>
</dbReference>
<dbReference type="SUPFAM" id="SSF55811">
    <property type="entry name" value="Nudix"/>
    <property type="match status" value="1"/>
</dbReference>
<dbReference type="InterPro" id="IPR000086">
    <property type="entry name" value="NUDIX_hydrolase_dom"/>
</dbReference>
<dbReference type="RefSeq" id="WP_149777180.1">
    <property type="nucleotide sequence ID" value="NZ_FQVK01000030.1"/>
</dbReference>
<gene>
    <name evidence="5" type="ORF">SAMN05444279_13017</name>
</gene>
<comment type="similarity">
    <text evidence="3">Belongs to the Nudix hydrolase family.</text>
</comment>